<comment type="caution">
    <text evidence="1">The sequence shown here is derived from an EMBL/GenBank/DDBJ whole genome shotgun (WGS) entry which is preliminary data.</text>
</comment>
<dbReference type="OrthoDB" id="9916137at2"/>
<organism evidence="1 2">
    <name type="scientific">Dulcicalothrix desertica PCC 7102</name>
    <dbReference type="NCBI Taxonomy" id="232991"/>
    <lineage>
        <taxon>Bacteria</taxon>
        <taxon>Bacillati</taxon>
        <taxon>Cyanobacteriota</taxon>
        <taxon>Cyanophyceae</taxon>
        <taxon>Nostocales</taxon>
        <taxon>Calotrichaceae</taxon>
        <taxon>Dulcicalothrix</taxon>
    </lineage>
</organism>
<sequence length="105" mass="12200">MTLIYPLCWRIIKHEIRNGKVGWAFERPALFCNLTNLPTPNLKNLDIEAFFGTTKKDVVVELFRINGGQHGYYLANLLEKKYYYCGATEEDLQAKLRELGIDVFK</sequence>
<dbReference type="Proteomes" id="UP000271624">
    <property type="component" value="Unassembled WGS sequence"/>
</dbReference>
<evidence type="ECO:0000313" key="1">
    <source>
        <dbReference type="EMBL" id="RUS99298.1"/>
    </source>
</evidence>
<gene>
    <name evidence="1" type="ORF">DSM106972_077400</name>
</gene>
<dbReference type="RefSeq" id="WP_127085818.1">
    <property type="nucleotide sequence ID" value="NZ_RSCL01000026.1"/>
</dbReference>
<protein>
    <submittedName>
        <fullName evidence="1">Uncharacterized protein</fullName>
    </submittedName>
</protein>
<dbReference type="AlphaFoldDB" id="A0A433UZP6"/>
<name>A0A433UZP6_9CYAN</name>
<dbReference type="EMBL" id="RSCL01000026">
    <property type="protein sequence ID" value="RUS99298.1"/>
    <property type="molecule type" value="Genomic_DNA"/>
</dbReference>
<keyword evidence="2" id="KW-1185">Reference proteome</keyword>
<proteinExistence type="predicted"/>
<reference evidence="1" key="2">
    <citation type="journal article" date="2019" name="Genome Biol. Evol.">
        <title>Day and night: Metabolic profiles and evolutionary relationships of six axenic non-marine cyanobacteria.</title>
        <authorList>
            <person name="Will S.E."/>
            <person name="Henke P."/>
            <person name="Boedeker C."/>
            <person name="Huang S."/>
            <person name="Brinkmann H."/>
            <person name="Rohde M."/>
            <person name="Jarek M."/>
            <person name="Friedl T."/>
            <person name="Seufert S."/>
            <person name="Schumacher M."/>
            <person name="Overmann J."/>
            <person name="Neumann-Schaal M."/>
            <person name="Petersen J."/>
        </authorList>
    </citation>
    <scope>NUCLEOTIDE SEQUENCE [LARGE SCALE GENOMIC DNA]</scope>
    <source>
        <strain evidence="1">PCC 7102</strain>
    </source>
</reference>
<evidence type="ECO:0000313" key="2">
    <source>
        <dbReference type="Proteomes" id="UP000271624"/>
    </source>
</evidence>
<accession>A0A433UZP6</accession>
<reference evidence="1" key="1">
    <citation type="submission" date="2018-12" db="EMBL/GenBank/DDBJ databases">
        <authorList>
            <person name="Will S."/>
            <person name="Neumann-Schaal M."/>
            <person name="Henke P."/>
        </authorList>
    </citation>
    <scope>NUCLEOTIDE SEQUENCE</scope>
    <source>
        <strain evidence="1">PCC 7102</strain>
    </source>
</reference>